<reference evidence="2 3" key="1">
    <citation type="submission" date="2017-09" db="EMBL/GenBank/DDBJ databases">
        <title>A multilocus sequence analysis scheme for characterization of bacteria in the genus Thioclava.</title>
        <authorList>
            <person name="Liu Y."/>
            <person name="Shao Z."/>
        </authorList>
    </citation>
    <scope>NUCLEOTIDE SEQUENCE [LARGE SCALE GENOMIC DNA]</scope>
    <source>
        <strain evidence="2 3">CAU 1312</strain>
    </source>
</reference>
<name>A0A2A4CTJ1_9RHOB</name>
<feature type="transmembrane region" description="Helical" evidence="1">
    <location>
        <begin position="61"/>
        <end position="85"/>
    </location>
</feature>
<gene>
    <name evidence="2" type="ORF">CLN94_03445</name>
</gene>
<dbReference type="AlphaFoldDB" id="A0A2A4CTJ1"/>
<feature type="transmembrane region" description="Helical" evidence="1">
    <location>
        <begin position="35"/>
        <end position="55"/>
    </location>
</feature>
<evidence type="ECO:0000313" key="3">
    <source>
        <dbReference type="Proteomes" id="UP000243507"/>
    </source>
</evidence>
<comment type="caution">
    <text evidence="2">The sequence shown here is derived from an EMBL/GenBank/DDBJ whole genome shotgun (WGS) entry which is preliminary data.</text>
</comment>
<dbReference type="RefSeq" id="WP_096431152.1">
    <property type="nucleotide sequence ID" value="NZ_NTJD01000002.1"/>
</dbReference>
<feature type="transmembrane region" description="Helical" evidence="1">
    <location>
        <begin position="6"/>
        <end position="23"/>
    </location>
</feature>
<proteinExistence type="predicted"/>
<dbReference type="OrthoDB" id="9768783at2"/>
<dbReference type="Proteomes" id="UP000243507">
    <property type="component" value="Unassembled WGS sequence"/>
</dbReference>
<sequence length="88" mass="9425">MKVEYIQALILAGPTLLLAIWGGRELWRAGHRRMVQWVTLGCTAATLAMVAPLMMTRHLAAMLVAGAGVLLVAPVALGLMIAMAMGRR</sequence>
<evidence type="ECO:0000256" key="1">
    <source>
        <dbReference type="SAM" id="Phobius"/>
    </source>
</evidence>
<protein>
    <submittedName>
        <fullName evidence="2">Uncharacterized protein</fullName>
    </submittedName>
</protein>
<keyword evidence="1" id="KW-1133">Transmembrane helix</keyword>
<evidence type="ECO:0000313" key="2">
    <source>
        <dbReference type="EMBL" id="PCD77572.1"/>
    </source>
</evidence>
<organism evidence="2 3">
    <name type="scientific">Pseudothioclava arenosa</name>
    <dbReference type="NCBI Taxonomy" id="1795308"/>
    <lineage>
        <taxon>Bacteria</taxon>
        <taxon>Pseudomonadati</taxon>
        <taxon>Pseudomonadota</taxon>
        <taxon>Alphaproteobacteria</taxon>
        <taxon>Rhodobacterales</taxon>
        <taxon>Paracoccaceae</taxon>
        <taxon>Pseudothioclava</taxon>
    </lineage>
</organism>
<keyword evidence="3" id="KW-1185">Reference proteome</keyword>
<keyword evidence="1" id="KW-0812">Transmembrane</keyword>
<dbReference type="EMBL" id="NTJD01000002">
    <property type="protein sequence ID" value="PCD77572.1"/>
    <property type="molecule type" value="Genomic_DNA"/>
</dbReference>
<keyword evidence="1" id="KW-0472">Membrane</keyword>
<accession>A0A2A4CTJ1</accession>